<dbReference type="Proteomes" id="UP000318833">
    <property type="component" value="Unassembled WGS sequence"/>
</dbReference>
<dbReference type="RefSeq" id="WP_143916264.1">
    <property type="nucleotide sequence ID" value="NZ_CANMIK010000014.1"/>
</dbReference>
<comment type="caution">
    <text evidence="2">The sequence shown here is derived from an EMBL/GenBank/DDBJ whole genome shotgun (WGS) entry which is preliminary data.</text>
</comment>
<feature type="signal peptide" evidence="1">
    <location>
        <begin position="1"/>
        <end position="18"/>
    </location>
</feature>
<feature type="chain" id="PRO_5022015496" evidence="1">
    <location>
        <begin position="19"/>
        <end position="159"/>
    </location>
</feature>
<gene>
    <name evidence="2" type="ORF">FOF46_09320</name>
</gene>
<name>A0A554VM17_9FLAO</name>
<dbReference type="OrthoDB" id="117186at2"/>
<proteinExistence type="predicted"/>
<organism evidence="2 3">
    <name type="scientific">Aquimarina algiphila</name>
    <dbReference type="NCBI Taxonomy" id="2047982"/>
    <lineage>
        <taxon>Bacteria</taxon>
        <taxon>Pseudomonadati</taxon>
        <taxon>Bacteroidota</taxon>
        <taxon>Flavobacteriia</taxon>
        <taxon>Flavobacteriales</taxon>
        <taxon>Flavobacteriaceae</taxon>
        <taxon>Aquimarina</taxon>
    </lineage>
</organism>
<evidence type="ECO:0000256" key="1">
    <source>
        <dbReference type="SAM" id="SignalP"/>
    </source>
</evidence>
<keyword evidence="1" id="KW-0732">Signal</keyword>
<sequence>MYKVSLLFIVLFSWNAFSQKEVAVDDVNNYKEEVKQTILKFFEGFHSGDTLKMKSTMDNNIVMQTIARNKEGHSKTIKTDVGKFVLAIKNRPAEQKWEERLLSFKIDTDAFIANAWTPYEFYVNDNFSHCGVNVFQLFNDGKDWKIIALADTRHREGCK</sequence>
<dbReference type="SUPFAM" id="SSF54427">
    <property type="entry name" value="NTF2-like"/>
    <property type="match status" value="1"/>
</dbReference>
<reference evidence="2 3" key="1">
    <citation type="submission" date="2019-07" db="EMBL/GenBank/DDBJ databases">
        <title>The draft genome sequence of Aquimarina algiphila M91.</title>
        <authorList>
            <person name="Meng X."/>
        </authorList>
    </citation>
    <scope>NUCLEOTIDE SEQUENCE [LARGE SCALE GENOMIC DNA]</scope>
    <source>
        <strain evidence="2 3">M91</strain>
    </source>
</reference>
<dbReference type="EMBL" id="VLNR01000015">
    <property type="protein sequence ID" value="TSE09255.1"/>
    <property type="molecule type" value="Genomic_DNA"/>
</dbReference>
<dbReference type="InterPro" id="IPR032710">
    <property type="entry name" value="NTF2-like_dom_sf"/>
</dbReference>
<accession>A0A554VM17</accession>
<evidence type="ECO:0000313" key="3">
    <source>
        <dbReference type="Proteomes" id="UP000318833"/>
    </source>
</evidence>
<dbReference type="Gene3D" id="3.10.450.50">
    <property type="match status" value="1"/>
</dbReference>
<dbReference type="AlphaFoldDB" id="A0A554VM17"/>
<protein>
    <submittedName>
        <fullName evidence="2">Nuclear transport factor 2 family protein</fullName>
    </submittedName>
</protein>
<keyword evidence="3" id="KW-1185">Reference proteome</keyword>
<evidence type="ECO:0000313" key="2">
    <source>
        <dbReference type="EMBL" id="TSE09255.1"/>
    </source>
</evidence>